<reference evidence="1" key="1">
    <citation type="journal article" date="2015" name="Nature">
        <title>Complex archaea that bridge the gap between prokaryotes and eukaryotes.</title>
        <authorList>
            <person name="Spang A."/>
            <person name="Saw J.H."/>
            <person name="Jorgensen S.L."/>
            <person name="Zaremba-Niedzwiedzka K."/>
            <person name="Martijn J."/>
            <person name="Lind A.E."/>
            <person name="van Eijk R."/>
            <person name="Schleper C."/>
            <person name="Guy L."/>
            <person name="Ettema T.J."/>
        </authorList>
    </citation>
    <scope>NUCLEOTIDE SEQUENCE</scope>
</reference>
<dbReference type="PROSITE" id="PS51257">
    <property type="entry name" value="PROKAR_LIPOPROTEIN"/>
    <property type="match status" value="1"/>
</dbReference>
<proteinExistence type="predicted"/>
<dbReference type="AlphaFoldDB" id="A0A0F9DK97"/>
<comment type="caution">
    <text evidence="1">The sequence shown here is derived from an EMBL/GenBank/DDBJ whole genome shotgun (WGS) entry which is preliminary data.</text>
</comment>
<dbReference type="EMBL" id="LAZR01038993">
    <property type="protein sequence ID" value="KKL18121.1"/>
    <property type="molecule type" value="Genomic_DNA"/>
</dbReference>
<gene>
    <name evidence="1" type="ORF">LCGC14_2478690</name>
</gene>
<organism evidence="1">
    <name type="scientific">marine sediment metagenome</name>
    <dbReference type="NCBI Taxonomy" id="412755"/>
    <lineage>
        <taxon>unclassified sequences</taxon>
        <taxon>metagenomes</taxon>
        <taxon>ecological metagenomes</taxon>
    </lineage>
</organism>
<accession>A0A0F9DK97</accession>
<protein>
    <submittedName>
        <fullName evidence="1">Uncharacterized protein</fullName>
    </submittedName>
</protein>
<name>A0A0F9DK97_9ZZZZ</name>
<sequence length="126" mass="13996">MKKFVLIVPAVVFLGCPGWFWLAKARVPQAWQTLRIGDTVAAVSAKVPELKVSGKDGGSGLWYDAVREVSRLGVGYYWRMDVTFDKNGQLLYIDGRSYNDLTGLLDSEFKVSNQRMHQTPDGAGDP</sequence>
<evidence type="ECO:0000313" key="1">
    <source>
        <dbReference type="EMBL" id="KKL18121.1"/>
    </source>
</evidence>